<dbReference type="RefSeq" id="WP_135634332.1">
    <property type="nucleotide sequence ID" value="NZ_RQFG01000005.1"/>
</dbReference>
<evidence type="ECO:0000313" key="1">
    <source>
        <dbReference type="EMBL" id="TGK69341.1"/>
    </source>
</evidence>
<gene>
    <name evidence="1" type="ORF">EHQ18_11000</name>
</gene>
<sequence>MPKAVKKEFLVRFWIRWSWLGCRIYSLNMFLLKRLIDIIYPNRKYRNCIESYFGRYLEDKGYSKYYDSKSNKYIFENQIRIVEIQNKIHPSDYGFSVFIFNKLKSNEYSILINIPNYLIYPDFILIKDSFYALLANKNATDSIETNQWIPKLRVFWVNENSKTEKNRNSFLLK</sequence>
<evidence type="ECO:0000313" key="2">
    <source>
        <dbReference type="Proteomes" id="UP000297239"/>
    </source>
</evidence>
<reference evidence="1" key="1">
    <citation type="journal article" date="2019" name="PLoS Negl. Trop. Dis.">
        <title>Revisiting the worldwide diversity of Leptospira species in the environment.</title>
        <authorList>
            <person name="Vincent A.T."/>
            <person name="Schiettekatte O."/>
            <person name="Bourhy P."/>
            <person name="Veyrier F.J."/>
            <person name="Picardeau M."/>
        </authorList>
    </citation>
    <scope>NUCLEOTIDE SEQUENCE [LARGE SCALE GENOMIC DNA]</scope>
    <source>
        <strain evidence="1">201800293</strain>
    </source>
</reference>
<organism evidence="1 2">
    <name type="scientific">Leptospira kanakyensis</name>
    <dbReference type="NCBI Taxonomy" id="2484968"/>
    <lineage>
        <taxon>Bacteria</taxon>
        <taxon>Pseudomonadati</taxon>
        <taxon>Spirochaetota</taxon>
        <taxon>Spirochaetia</taxon>
        <taxon>Leptospirales</taxon>
        <taxon>Leptospiraceae</taxon>
        <taxon>Leptospira</taxon>
    </lineage>
</organism>
<dbReference type="Proteomes" id="UP000297239">
    <property type="component" value="Unassembled WGS sequence"/>
</dbReference>
<proteinExistence type="predicted"/>
<dbReference type="AlphaFoldDB" id="A0A6N4QA75"/>
<protein>
    <submittedName>
        <fullName evidence="1">Uncharacterized protein</fullName>
    </submittedName>
</protein>
<keyword evidence="2" id="KW-1185">Reference proteome</keyword>
<accession>A0A6N4QA75</accession>
<name>A0A6N4QA75_9LEPT</name>
<dbReference type="EMBL" id="RQFF01000030">
    <property type="protein sequence ID" value="TGK69341.1"/>
    <property type="molecule type" value="Genomic_DNA"/>
</dbReference>
<comment type="caution">
    <text evidence="1">The sequence shown here is derived from an EMBL/GenBank/DDBJ whole genome shotgun (WGS) entry which is preliminary data.</text>
</comment>